<name>A0AA35V3P2_LACSI</name>
<keyword evidence="3" id="KW-1185">Reference proteome</keyword>
<feature type="compositionally biased region" description="Low complexity" evidence="1">
    <location>
        <begin position="269"/>
        <end position="285"/>
    </location>
</feature>
<organism evidence="2 3">
    <name type="scientific">Lactuca saligna</name>
    <name type="common">Willowleaf lettuce</name>
    <dbReference type="NCBI Taxonomy" id="75948"/>
    <lineage>
        <taxon>Eukaryota</taxon>
        <taxon>Viridiplantae</taxon>
        <taxon>Streptophyta</taxon>
        <taxon>Embryophyta</taxon>
        <taxon>Tracheophyta</taxon>
        <taxon>Spermatophyta</taxon>
        <taxon>Magnoliopsida</taxon>
        <taxon>eudicotyledons</taxon>
        <taxon>Gunneridae</taxon>
        <taxon>Pentapetalae</taxon>
        <taxon>asterids</taxon>
        <taxon>campanulids</taxon>
        <taxon>Asterales</taxon>
        <taxon>Asteraceae</taxon>
        <taxon>Cichorioideae</taxon>
        <taxon>Cichorieae</taxon>
        <taxon>Lactucinae</taxon>
        <taxon>Lactuca</taxon>
    </lineage>
</organism>
<evidence type="ECO:0000256" key="1">
    <source>
        <dbReference type="SAM" id="MobiDB-lite"/>
    </source>
</evidence>
<protein>
    <submittedName>
        <fullName evidence="2">Uncharacterized protein</fullName>
    </submittedName>
</protein>
<gene>
    <name evidence="2" type="ORF">LSALG_LOCUS10219</name>
</gene>
<proteinExistence type="predicted"/>
<feature type="region of interest" description="Disordered" evidence="1">
    <location>
        <begin position="263"/>
        <end position="287"/>
    </location>
</feature>
<accession>A0AA35V3P2</accession>
<dbReference type="AlphaFoldDB" id="A0AA35V3P2"/>
<evidence type="ECO:0000313" key="2">
    <source>
        <dbReference type="EMBL" id="CAI9269869.1"/>
    </source>
</evidence>
<reference evidence="2" key="1">
    <citation type="submission" date="2023-04" db="EMBL/GenBank/DDBJ databases">
        <authorList>
            <person name="Vijverberg K."/>
            <person name="Xiong W."/>
            <person name="Schranz E."/>
        </authorList>
    </citation>
    <scope>NUCLEOTIDE SEQUENCE</scope>
</reference>
<evidence type="ECO:0000313" key="3">
    <source>
        <dbReference type="Proteomes" id="UP001177003"/>
    </source>
</evidence>
<dbReference type="EMBL" id="OX465077">
    <property type="protein sequence ID" value="CAI9269869.1"/>
    <property type="molecule type" value="Genomic_DNA"/>
</dbReference>
<sequence>MSRWRRNSGIYYARKKIVISELVIREVLHFKDQPNSPVEIPIDQIREVLDRMGYEGTFPPTMKKFIHPYWCFLAHAFIICISCRKGRADEISLSSTSVIVAVIIDLDFKISKYNHDDDGISPTETEGDTHILKLPSQSAAQMDEFIAQLDSTARIPPQAVVTPTITPSDHDLCITQASQPPLKRRRTDPRPGVLVREQVQHVQQPITTTKTSQTIHVESPILDKGLVLLIILLKQGALQLLVVPLHPNLHMMPPPRGLLVSEHNEAKVSQSSPAQASQDSQDAPQHVSTTRIVDRFEMEPAQADPRVIQKRARKQAKTQGKRSFLFMKNSNKSVHGDQALLSVIELEKKRSKPSMETGCSWTKVDLIELVEAPFHNPSNDPHGTNFKLFLENQIKKKFDGMTTAESFVKKTKGVIDPSTNC</sequence>
<dbReference type="Proteomes" id="UP001177003">
    <property type="component" value="Chromosome 1"/>
</dbReference>